<dbReference type="EMBL" id="WWVX01000008">
    <property type="protein sequence ID" value="MZL70456.1"/>
    <property type="molecule type" value="Genomic_DNA"/>
</dbReference>
<evidence type="ECO:0000313" key="4">
    <source>
        <dbReference type="Proteomes" id="UP000184089"/>
    </source>
</evidence>
<evidence type="ECO:0000313" key="5">
    <source>
        <dbReference type="Proteomes" id="UP000474718"/>
    </source>
</evidence>
<evidence type="ECO:0000313" key="3">
    <source>
        <dbReference type="EMBL" id="SHG33969.1"/>
    </source>
</evidence>
<dbReference type="PROSITE" id="PS51257">
    <property type="entry name" value="PROKAR_LIPOPROTEIN"/>
    <property type="match status" value="1"/>
</dbReference>
<keyword evidence="5" id="KW-1185">Reference proteome</keyword>
<organism evidence="3 4">
    <name type="scientific">Bittarella massiliensis</name>
    <name type="common">ex Durand et al. 2017</name>
    <dbReference type="NCBI Taxonomy" id="1720313"/>
    <lineage>
        <taxon>Bacteria</taxon>
        <taxon>Bacillati</taxon>
        <taxon>Bacillota</taxon>
        <taxon>Clostridia</taxon>
        <taxon>Eubacteriales</taxon>
        <taxon>Oscillospiraceae</taxon>
        <taxon>Bittarella (ex Durand et al. 2017)</taxon>
    </lineage>
</organism>
<reference evidence="4" key="2">
    <citation type="submission" date="2016-11" db="EMBL/GenBank/DDBJ databases">
        <authorList>
            <person name="Jaros S."/>
            <person name="Januszkiewicz K."/>
            <person name="Wedrychowicz H."/>
        </authorList>
    </citation>
    <scope>NUCLEOTIDE SEQUENCE [LARGE SCALE GENOMIC DNA]</scope>
    <source>
        <strain evidence="4">DSM 4029</strain>
    </source>
</reference>
<dbReference type="InterPro" id="IPR038765">
    <property type="entry name" value="Papain-like_cys_pep_sf"/>
</dbReference>
<proteinExistence type="predicted"/>
<dbReference type="AlphaFoldDB" id="A0AAQ1MFB8"/>
<evidence type="ECO:0000313" key="2">
    <source>
        <dbReference type="EMBL" id="MZL70456.1"/>
    </source>
</evidence>
<dbReference type="InterPro" id="IPR002931">
    <property type="entry name" value="Transglutaminase-like"/>
</dbReference>
<reference evidence="3" key="1">
    <citation type="submission" date="2016-11" db="EMBL/GenBank/DDBJ databases">
        <authorList>
            <person name="Varghese N."/>
            <person name="Submissions S."/>
        </authorList>
    </citation>
    <scope>NUCLEOTIDE SEQUENCE</scope>
    <source>
        <strain evidence="3">DSM 4029</strain>
    </source>
</reference>
<protein>
    <submittedName>
        <fullName evidence="3">Transglutaminase-like superfamily protein</fullName>
    </submittedName>
</protein>
<name>A0AAQ1MFB8_9FIRM</name>
<dbReference type="RefSeq" id="WP_021659482.1">
    <property type="nucleotide sequence ID" value="NZ_FQVY01000003.1"/>
</dbReference>
<accession>A0AAQ1MFB8</accession>
<dbReference type="Proteomes" id="UP000184089">
    <property type="component" value="Unassembled WGS sequence"/>
</dbReference>
<dbReference type="Gene3D" id="3.10.620.30">
    <property type="match status" value="1"/>
</dbReference>
<comment type="caution">
    <text evidence="3">The sequence shown here is derived from an EMBL/GenBank/DDBJ whole genome shotgun (WGS) entry which is preliminary data.</text>
</comment>
<gene>
    <name evidence="2" type="ORF">GT747_11905</name>
    <name evidence="3" type="ORF">SAMN05444424_2167</name>
</gene>
<dbReference type="SUPFAM" id="SSF54001">
    <property type="entry name" value="Cysteine proteinases"/>
    <property type="match status" value="1"/>
</dbReference>
<dbReference type="EMBL" id="FQVY01000003">
    <property type="protein sequence ID" value="SHG33969.1"/>
    <property type="molecule type" value="Genomic_DNA"/>
</dbReference>
<feature type="domain" description="Transglutaminase-like" evidence="1">
    <location>
        <begin position="195"/>
        <end position="251"/>
    </location>
</feature>
<sequence length="395" mass="44249">MQIHRLFRRGAALALGAALTLSLLCGCSLLDELRTGSNDLFRGEPVTRQQVELEGKYGRSQLDGLQRELYDDLYCAVSRAEDSIQVDSRITVEELETVYRYYFSDSPEHFWVDGYSYVTGPGGRVQKVLLRYIGTREEIARMDGELEQRVEELTAQGAALPGDFEKSVWVSDELARRVRYDTDLSGKSPYTAYGALVEGRAVCQGYAKAAQLLYQKLGYPCLYVRGESRGERHGWVMVKLGGSYYHVDPTWNDLYVEGMGEDEVILNHSYQNITTAAISRDHQIYGDENYPLPPADSTEMDYYRVKGLQGADFGGIAERVIAVAAENIGRGDYSVEMQLGDAQAIQAAAESTGGMRRLISGVNETLGREAVAYRYSYYQNPDQFTLQIYFEKAAS</sequence>
<evidence type="ECO:0000259" key="1">
    <source>
        <dbReference type="SMART" id="SM00460"/>
    </source>
</evidence>
<dbReference type="Pfam" id="PF01841">
    <property type="entry name" value="Transglut_core"/>
    <property type="match status" value="1"/>
</dbReference>
<dbReference type="Proteomes" id="UP000474718">
    <property type="component" value="Unassembled WGS sequence"/>
</dbReference>
<dbReference type="SMART" id="SM00460">
    <property type="entry name" value="TGc"/>
    <property type="match status" value="1"/>
</dbReference>
<reference evidence="2 5" key="3">
    <citation type="journal article" date="2019" name="Nat. Med.">
        <title>A library of human gut bacterial isolates paired with longitudinal multiomics data enables mechanistic microbiome research.</title>
        <authorList>
            <person name="Poyet M."/>
            <person name="Groussin M."/>
            <person name="Gibbons S.M."/>
            <person name="Avila-Pacheco J."/>
            <person name="Jiang X."/>
            <person name="Kearney S.M."/>
            <person name="Perrotta A.R."/>
            <person name="Berdy B."/>
            <person name="Zhao S."/>
            <person name="Lieberman T.D."/>
            <person name="Swanson P.K."/>
            <person name="Smith M."/>
            <person name="Roesemann S."/>
            <person name="Alexander J.E."/>
            <person name="Rich S.A."/>
            <person name="Livny J."/>
            <person name="Vlamakis H."/>
            <person name="Clish C."/>
            <person name="Bullock K."/>
            <person name="Deik A."/>
            <person name="Scott J."/>
            <person name="Pierce K.A."/>
            <person name="Xavier R.J."/>
            <person name="Alm E.J."/>
        </authorList>
    </citation>
    <scope>NUCLEOTIDE SEQUENCE [LARGE SCALE GENOMIC DNA]</scope>
    <source>
        <strain evidence="2 5">BIOML-A2</strain>
    </source>
</reference>